<dbReference type="Proteomes" id="UP000243670">
    <property type="component" value="Nucleomorph 1"/>
</dbReference>
<accession>A0A060DGH9</accession>
<evidence type="ECO:0000313" key="2">
    <source>
        <dbReference type="EMBL" id="AIB09634.1"/>
    </source>
</evidence>
<sequence>MFIYTVIIYCKKFLYGKQFFKKKYSDSIRELYCWKKIFKTLEYFSNNFYSFIILKKTIIYKILIIIIKNTFLKLLFSLFYKLLYIELKDMRKYHANHVYLIYFRIKIYDISNIVKILIFYYKFIFLKFYQGNRIRPILHTGHAPKMSRAIRNLCEINYFFHFDHLYRHA</sequence>
<keyword evidence="1" id="KW-0472">Membrane</keyword>
<dbReference type="EMBL" id="CP006627">
    <property type="protein sequence ID" value="AIB09634.1"/>
    <property type="molecule type" value="Genomic_DNA"/>
</dbReference>
<keyword evidence="1" id="KW-0812">Transmembrane</keyword>
<feature type="transmembrane region" description="Helical" evidence="1">
    <location>
        <begin position="99"/>
        <end position="121"/>
    </location>
</feature>
<proteinExistence type="predicted"/>
<evidence type="ECO:0000256" key="1">
    <source>
        <dbReference type="SAM" id="Phobius"/>
    </source>
</evidence>
<name>A0A060DGH9_9EUKA</name>
<geneLocation type="nucleomorph" evidence="2"/>
<evidence type="ECO:0000313" key="3">
    <source>
        <dbReference type="Proteomes" id="UP000243670"/>
    </source>
</evidence>
<keyword evidence="1" id="KW-1133">Transmembrane helix</keyword>
<protein>
    <submittedName>
        <fullName evidence="2">Uncharacterized protein</fullName>
    </submittedName>
</protein>
<feature type="transmembrane region" description="Helical" evidence="1">
    <location>
        <begin position="58"/>
        <end position="79"/>
    </location>
</feature>
<dbReference type="AlphaFoldDB" id="A0A060DGH9"/>
<organism evidence="2 3">
    <name type="scientific">Lotharella oceanica</name>
    <dbReference type="NCBI Taxonomy" id="641309"/>
    <lineage>
        <taxon>Eukaryota</taxon>
        <taxon>Sar</taxon>
        <taxon>Rhizaria</taxon>
        <taxon>Cercozoa</taxon>
        <taxon>Chlorarachniophyceae</taxon>
        <taxon>Lotharella</taxon>
    </lineage>
</organism>
<keyword evidence="2" id="KW-0542">Nucleomorph</keyword>
<reference evidence="2 3" key="1">
    <citation type="journal article" date="2014" name="BMC Genomics">
        <title>Nucleomorph and plastid genome sequences of the chlorarachniophyte Lotharella oceanica: convergent reductive evolution and frequent recombination in nucleomorph-bearing algae.</title>
        <authorList>
            <person name="Tanifuji G."/>
            <person name="Onodera N.T."/>
            <person name="Brown M.W."/>
            <person name="Curtis B.A."/>
            <person name="Roger A.J."/>
            <person name="Ka-Shu Wong G."/>
            <person name="Melkonian M."/>
            <person name="Archibald J.M."/>
        </authorList>
    </citation>
    <scope>NUCLEOTIDE SEQUENCE [LARGE SCALE GENOMIC DNA]</scope>
    <source>
        <strain evidence="2 3">CCMP622</strain>
    </source>
</reference>
<gene>
    <name evidence="2" type="ORF">M951_chr1155</name>
</gene>